<dbReference type="GO" id="GO:0005634">
    <property type="term" value="C:nucleus"/>
    <property type="evidence" value="ECO:0007669"/>
    <property type="project" value="UniProtKB-ARBA"/>
</dbReference>
<keyword evidence="9" id="KW-1185">Reference proteome</keyword>
<dbReference type="SMART" id="SM00913">
    <property type="entry name" value="IBN_N"/>
    <property type="match status" value="1"/>
</dbReference>
<evidence type="ECO:0000313" key="9">
    <source>
        <dbReference type="Proteomes" id="UP001161017"/>
    </source>
</evidence>
<evidence type="ECO:0000256" key="2">
    <source>
        <dbReference type="ARBA" id="ARBA00022448"/>
    </source>
</evidence>
<keyword evidence="5" id="KW-0653">Protein transport</keyword>
<reference evidence="8" key="1">
    <citation type="journal article" date="2023" name="Genome Biol. Evol.">
        <title>First Whole Genome Sequence and Flow Cytometry Genome Size Data for the Lichen-Forming Fungus Ramalina farinacea (Ascomycota).</title>
        <authorList>
            <person name="Llewellyn T."/>
            <person name="Mian S."/>
            <person name="Hill R."/>
            <person name="Leitch I.J."/>
            <person name="Gaya E."/>
        </authorList>
    </citation>
    <scope>NUCLEOTIDE SEQUENCE</scope>
    <source>
        <strain evidence="8">LIQ254RAFAR</strain>
    </source>
</reference>
<dbReference type="SUPFAM" id="SSF48371">
    <property type="entry name" value="ARM repeat"/>
    <property type="match status" value="1"/>
</dbReference>
<dbReference type="AlphaFoldDB" id="A0AA43TQN0"/>
<dbReference type="EMBL" id="JAPUFD010000006">
    <property type="protein sequence ID" value="MDI1487786.1"/>
    <property type="molecule type" value="Genomic_DNA"/>
</dbReference>
<proteinExistence type="predicted"/>
<sequence>MTAAAPQITWEPEVAILSELAGYLRDALSAHNPVAQKKATLMLTQAKARSETAKYLLYILSNGRLTQTLNSSASELTLIRSSAAINLKNLVRSNFKNLDEPTKDYVRAHTISCLEDANSQIRSLTGTVITEIVQKSGILSWPELLPQLLSIAANEKGGVSEAAQEGSMGALTQLCEDRAEELDHDYEGQSPLQFIIPRLLKITNSPIPRVRALTVASINSFLPQKSETIIDMLDAILDHLFRLASDPNPDVRRHLCRFFVLVVDIRPDRIQPHMDGLVTYMCLQQRNTDDPESALEAAEFWLAVSENSKMCPALEPFLNKIIPVLLDSMVYDEDTVIRLSGDIDDAGIEDRSEDIKPRFAASKASRTFTNGQKLTSDDVEEGEIEDDEDGDVEPEDEWNLRKCSAAALDVLASNFHRLVFDIALGYLNNNLTHTEWPYREAAVLAIGAVAEGCLDAVAPALPNIVPYLTSLLKDDEPSVRLITCWALGRYSVWALNLGSEGRTQYFTPMLNGILGRMMDKNKRVQIAAASAFANMGEKAGKALGPHSENIIRTFVACFGIYKDRNIFVLYDCVQTLADQIGPELRNPGLLELLMPALINRWEKISDQSQELFPLHECLAYIAAALGNAFAPFAGPTFARCIRIVHGNLNQSHMAVDDSSIEKPNKDFLVTSLDLLSAIIQALEPSQSAELVQSAQPSFFDLVVYCIQDPSNDVRQSSYALLGDCAVNVFPQLHPSLKAILPVALRQLDLNHVKSSDSATVFSVINNACWSCGEIAMKYDGPEMMPHTLELYHKLKAIIDQLQIPISVRENAVIAIGRLGVRSPSVVAPQLAEFVQQFLQIIEPVEQTDEKAHAFLGLNSIVRQNPYGMIPHLLPYVQACLAYSKESKGPRDQSESIGDSFQQVCYLSTGLKTLLNHGLQVLSGYKALNGDYFGQIVGQLSLEQQQRLKISYNLA</sequence>
<feature type="domain" description="Importin N-terminal" evidence="7">
    <location>
        <begin position="39"/>
        <end position="116"/>
    </location>
</feature>
<evidence type="ECO:0000313" key="8">
    <source>
        <dbReference type="EMBL" id="MDI1487786.1"/>
    </source>
</evidence>
<dbReference type="InterPro" id="IPR011989">
    <property type="entry name" value="ARM-like"/>
</dbReference>
<dbReference type="InterPro" id="IPR040122">
    <property type="entry name" value="Importin_beta"/>
</dbReference>
<protein>
    <recommendedName>
        <fullName evidence="7">Importin N-terminal domain-containing protein</fullName>
    </recommendedName>
</protein>
<dbReference type="Pfam" id="PF13513">
    <property type="entry name" value="HEAT_EZ"/>
    <property type="match status" value="1"/>
</dbReference>
<evidence type="ECO:0000256" key="6">
    <source>
        <dbReference type="SAM" id="MobiDB-lite"/>
    </source>
</evidence>
<keyword evidence="4" id="KW-0677">Repeat</keyword>
<dbReference type="GO" id="GO:0005737">
    <property type="term" value="C:cytoplasm"/>
    <property type="evidence" value="ECO:0007669"/>
    <property type="project" value="UniProtKB-SubCell"/>
</dbReference>
<dbReference type="InterPro" id="IPR001494">
    <property type="entry name" value="Importin-beta_N"/>
</dbReference>
<dbReference type="InterPro" id="IPR016024">
    <property type="entry name" value="ARM-type_fold"/>
</dbReference>
<dbReference type="Gene3D" id="1.25.10.10">
    <property type="entry name" value="Leucine-rich Repeat Variant"/>
    <property type="match status" value="1"/>
</dbReference>
<dbReference type="Proteomes" id="UP001161017">
    <property type="component" value="Unassembled WGS sequence"/>
</dbReference>
<gene>
    <name evidence="8" type="ORF">OHK93_007058</name>
</gene>
<comment type="caution">
    <text evidence="8">The sequence shown here is derived from an EMBL/GenBank/DDBJ whole genome shotgun (WGS) entry which is preliminary data.</text>
</comment>
<organism evidence="8 9">
    <name type="scientific">Ramalina farinacea</name>
    <dbReference type="NCBI Taxonomy" id="258253"/>
    <lineage>
        <taxon>Eukaryota</taxon>
        <taxon>Fungi</taxon>
        <taxon>Dikarya</taxon>
        <taxon>Ascomycota</taxon>
        <taxon>Pezizomycotina</taxon>
        <taxon>Lecanoromycetes</taxon>
        <taxon>OSLEUM clade</taxon>
        <taxon>Lecanoromycetidae</taxon>
        <taxon>Lecanorales</taxon>
        <taxon>Lecanorineae</taxon>
        <taxon>Ramalinaceae</taxon>
        <taxon>Ramalina</taxon>
    </lineage>
</organism>
<evidence type="ECO:0000259" key="7">
    <source>
        <dbReference type="PROSITE" id="PS50166"/>
    </source>
</evidence>
<dbReference type="PANTHER" id="PTHR10527">
    <property type="entry name" value="IMPORTIN BETA"/>
    <property type="match status" value="1"/>
</dbReference>
<accession>A0AA43TQN0</accession>
<dbReference type="GO" id="GO:0031267">
    <property type="term" value="F:small GTPase binding"/>
    <property type="evidence" value="ECO:0007669"/>
    <property type="project" value="InterPro"/>
</dbReference>
<evidence type="ECO:0000256" key="4">
    <source>
        <dbReference type="ARBA" id="ARBA00022737"/>
    </source>
</evidence>
<dbReference type="PROSITE" id="PS50166">
    <property type="entry name" value="IMPORTIN_B_NT"/>
    <property type="match status" value="1"/>
</dbReference>
<comment type="subcellular location">
    <subcellularLocation>
        <location evidence="1">Cytoplasm</location>
    </subcellularLocation>
</comment>
<keyword evidence="3" id="KW-0963">Cytoplasm</keyword>
<evidence type="ECO:0000256" key="5">
    <source>
        <dbReference type="ARBA" id="ARBA00022927"/>
    </source>
</evidence>
<keyword evidence="2" id="KW-0813">Transport</keyword>
<dbReference type="GO" id="GO:0006606">
    <property type="term" value="P:protein import into nucleus"/>
    <property type="evidence" value="ECO:0007669"/>
    <property type="project" value="InterPro"/>
</dbReference>
<feature type="region of interest" description="Disordered" evidence="6">
    <location>
        <begin position="370"/>
        <end position="396"/>
    </location>
</feature>
<name>A0AA43TQN0_9LECA</name>
<evidence type="ECO:0000256" key="3">
    <source>
        <dbReference type="ARBA" id="ARBA00022490"/>
    </source>
</evidence>
<feature type="compositionally biased region" description="Acidic residues" evidence="6">
    <location>
        <begin position="377"/>
        <end position="396"/>
    </location>
</feature>
<evidence type="ECO:0000256" key="1">
    <source>
        <dbReference type="ARBA" id="ARBA00004496"/>
    </source>
</evidence>